<dbReference type="PANTHER" id="PTHR42760">
    <property type="entry name" value="SHORT-CHAIN DEHYDROGENASES/REDUCTASES FAMILY MEMBER"/>
    <property type="match status" value="1"/>
</dbReference>
<reference evidence="5" key="1">
    <citation type="journal article" date="2012" name="Science">
        <title>The Paleozoic origin of enzymatic lignin decomposition reconstructed from 31 fungal genomes.</title>
        <authorList>
            <person name="Floudas D."/>
            <person name="Binder M."/>
            <person name="Riley R."/>
            <person name="Barry K."/>
            <person name="Blanchette R.A."/>
            <person name="Henrissat B."/>
            <person name="Martinez A.T."/>
            <person name="Otillar R."/>
            <person name="Spatafora J.W."/>
            <person name="Yadav J.S."/>
            <person name="Aerts A."/>
            <person name="Benoit I."/>
            <person name="Boyd A."/>
            <person name="Carlson A."/>
            <person name="Copeland A."/>
            <person name="Coutinho P.M."/>
            <person name="de Vries R.P."/>
            <person name="Ferreira P."/>
            <person name="Findley K."/>
            <person name="Foster B."/>
            <person name="Gaskell J."/>
            <person name="Glotzer D."/>
            <person name="Gorecki P."/>
            <person name="Heitman J."/>
            <person name="Hesse C."/>
            <person name="Hori C."/>
            <person name="Igarashi K."/>
            <person name="Jurgens J.A."/>
            <person name="Kallen N."/>
            <person name="Kersten P."/>
            <person name="Kohler A."/>
            <person name="Kuees U."/>
            <person name="Kumar T.K.A."/>
            <person name="Kuo A."/>
            <person name="LaButti K."/>
            <person name="Larrondo L.F."/>
            <person name="Lindquist E."/>
            <person name="Ling A."/>
            <person name="Lombard V."/>
            <person name="Lucas S."/>
            <person name="Lundell T."/>
            <person name="Martin R."/>
            <person name="McLaughlin D.J."/>
            <person name="Morgenstern I."/>
            <person name="Morin E."/>
            <person name="Murat C."/>
            <person name="Nagy L.G."/>
            <person name="Nolan M."/>
            <person name="Ohm R.A."/>
            <person name="Patyshakuliyeva A."/>
            <person name="Rokas A."/>
            <person name="Ruiz-Duenas F.J."/>
            <person name="Sabat G."/>
            <person name="Salamov A."/>
            <person name="Samejima M."/>
            <person name="Schmutz J."/>
            <person name="Slot J.C."/>
            <person name="St John F."/>
            <person name="Stenlid J."/>
            <person name="Sun H."/>
            <person name="Sun S."/>
            <person name="Syed K."/>
            <person name="Tsang A."/>
            <person name="Wiebenga A."/>
            <person name="Young D."/>
            <person name="Pisabarro A."/>
            <person name="Eastwood D.C."/>
            <person name="Martin F."/>
            <person name="Cullen D."/>
            <person name="Grigoriev I.V."/>
            <person name="Hibbett D.S."/>
        </authorList>
    </citation>
    <scope>NUCLEOTIDE SEQUENCE [LARGE SCALE GENOMIC DNA]</scope>
    <source>
        <strain evidence="5">RWD-64-598 SS2</strain>
    </source>
</reference>
<dbReference type="EMBL" id="JH711576">
    <property type="protein sequence ID" value="EIW82760.1"/>
    <property type="molecule type" value="Genomic_DNA"/>
</dbReference>
<dbReference type="Proteomes" id="UP000053558">
    <property type="component" value="Unassembled WGS sequence"/>
</dbReference>
<dbReference type="GO" id="GO:0006633">
    <property type="term" value="P:fatty acid biosynthetic process"/>
    <property type="evidence" value="ECO:0007669"/>
    <property type="project" value="TreeGrafter"/>
</dbReference>
<dbReference type="KEGG" id="cput:CONPUDRAFT_53022"/>
<comment type="caution">
    <text evidence="4">The sequence shown here is derived from an EMBL/GenBank/DDBJ whole genome shotgun (WGS) entry which is preliminary data.</text>
</comment>
<dbReference type="PRINTS" id="PR00081">
    <property type="entry name" value="GDHRDH"/>
</dbReference>
<evidence type="ECO:0000256" key="3">
    <source>
        <dbReference type="RuleBase" id="RU000363"/>
    </source>
</evidence>
<keyword evidence="5" id="KW-1185">Reference proteome</keyword>
<keyword evidence="2" id="KW-0521">NADP</keyword>
<dbReference type="InterPro" id="IPR036291">
    <property type="entry name" value="NAD(P)-bd_dom_sf"/>
</dbReference>
<dbReference type="PROSITE" id="PS00061">
    <property type="entry name" value="ADH_SHORT"/>
    <property type="match status" value="1"/>
</dbReference>
<dbReference type="InterPro" id="IPR002347">
    <property type="entry name" value="SDR_fam"/>
</dbReference>
<dbReference type="Gene3D" id="3.40.50.720">
    <property type="entry name" value="NAD(P)-binding Rossmann-like Domain"/>
    <property type="match status" value="1"/>
</dbReference>
<dbReference type="GeneID" id="19207556"/>
<gene>
    <name evidence="4" type="ORF">CONPUDRAFT_53022</name>
</gene>
<dbReference type="PANTHER" id="PTHR42760:SF121">
    <property type="entry name" value="3-OXOACYL-(ACYL-CARRIER-PROTEIN) REDUCTASE"/>
    <property type="match status" value="1"/>
</dbReference>
<dbReference type="InterPro" id="IPR020904">
    <property type="entry name" value="Sc_DH/Rdtase_CS"/>
</dbReference>
<name>A0A5M3MUP5_CONPW</name>
<evidence type="ECO:0000256" key="2">
    <source>
        <dbReference type="ARBA" id="ARBA00022857"/>
    </source>
</evidence>
<accession>A0A5M3MUP5</accession>
<dbReference type="PRINTS" id="PR00080">
    <property type="entry name" value="SDRFAMILY"/>
</dbReference>
<dbReference type="RefSeq" id="XP_007766385.1">
    <property type="nucleotide sequence ID" value="XM_007768195.1"/>
</dbReference>
<proteinExistence type="inferred from homology"/>
<evidence type="ECO:0000313" key="5">
    <source>
        <dbReference type="Proteomes" id="UP000053558"/>
    </source>
</evidence>
<dbReference type="FunFam" id="3.40.50.720:FF:000084">
    <property type="entry name" value="Short-chain dehydrogenase reductase"/>
    <property type="match status" value="1"/>
</dbReference>
<dbReference type="OrthoDB" id="498125at2759"/>
<protein>
    <submittedName>
        <fullName evidence="4">Acetoin reductase family protein</fullName>
    </submittedName>
</protein>
<dbReference type="GO" id="GO:0048038">
    <property type="term" value="F:quinone binding"/>
    <property type="evidence" value="ECO:0007669"/>
    <property type="project" value="TreeGrafter"/>
</dbReference>
<dbReference type="AlphaFoldDB" id="A0A5M3MUP5"/>
<evidence type="ECO:0000256" key="1">
    <source>
        <dbReference type="ARBA" id="ARBA00006484"/>
    </source>
</evidence>
<evidence type="ECO:0000313" key="4">
    <source>
        <dbReference type="EMBL" id="EIW82760.1"/>
    </source>
</evidence>
<dbReference type="OMA" id="GARWSAH"/>
<comment type="similarity">
    <text evidence="1 3">Belongs to the short-chain dehydrogenases/reductases (SDR) family.</text>
</comment>
<dbReference type="SUPFAM" id="SSF51735">
    <property type="entry name" value="NAD(P)-binding Rossmann-fold domains"/>
    <property type="match status" value="1"/>
</dbReference>
<dbReference type="GO" id="GO:0016616">
    <property type="term" value="F:oxidoreductase activity, acting on the CH-OH group of donors, NAD or NADP as acceptor"/>
    <property type="evidence" value="ECO:0007669"/>
    <property type="project" value="TreeGrafter"/>
</dbReference>
<dbReference type="Pfam" id="PF00106">
    <property type="entry name" value="adh_short"/>
    <property type="match status" value="1"/>
</dbReference>
<sequence>MLTSKGVALITGCAQGIGRATAFRLASDGFHLALSDLPSRREDVKALASELSRIHPGIATSTLSTDVRDEGAVKNMVESASEALGGIDVLVASAGIIRIDTLSKLSEKDWDDTFSVNVKGVLFCYKHGGNQMIKQGRGGRIIGLSSLAGKKGVSSLGAYCASKFAVRGLTQVAASELGPHGITVNACAPGLIQTPMLKELSQGYSRSTGGSVDVLSATTQSSALGVQGQAEDVADLISFLASKESRFVTGEHPVNQISPILMIHLHQLYR</sequence>
<organism evidence="4 5">
    <name type="scientific">Coniophora puteana (strain RWD-64-598)</name>
    <name type="common">Brown rot fungus</name>
    <dbReference type="NCBI Taxonomy" id="741705"/>
    <lineage>
        <taxon>Eukaryota</taxon>
        <taxon>Fungi</taxon>
        <taxon>Dikarya</taxon>
        <taxon>Basidiomycota</taxon>
        <taxon>Agaricomycotina</taxon>
        <taxon>Agaricomycetes</taxon>
        <taxon>Agaricomycetidae</taxon>
        <taxon>Boletales</taxon>
        <taxon>Coniophorineae</taxon>
        <taxon>Coniophoraceae</taxon>
        <taxon>Coniophora</taxon>
    </lineage>
</organism>